<dbReference type="SUPFAM" id="SSF51206">
    <property type="entry name" value="cAMP-binding domain-like"/>
    <property type="match status" value="2"/>
</dbReference>
<dbReference type="PANTHER" id="PTHR23011">
    <property type="entry name" value="CYCLIC NUCLEOTIDE-BINDING DOMAIN CONTAINING PROTEIN"/>
    <property type="match status" value="1"/>
</dbReference>
<dbReference type="CDD" id="cd00038">
    <property type="entry name" value="CAP_ED"/>
    <property type="match status" value="1"/>
</dbReference>
<sequence length="482" mass="54373">MAKLSRSKKSKPLEAWARDDKLSITGEVLVSRTQFKEQRARHYLTHVPFFKDFEGIVPGIIDSLSLSAKSQFSRRGSVLFRQGDPAEDCYVLVRGQVLVSASGAEQLSPRTVITDKPKLSSDAEDKPANCWGRFKRLLGKVTPTRLNPAVWRDRFLLTEQLHRRNWTLEGHNSFDENSKFGPEVARLEAGACFGEWGLLEADEGIQARTGTFSCSSNCTFLVIERSVFTSFFNGRITVDIYDKRKFLQSHVPGFDAESELEYARLSSYKVNQCTDHPSEYFRYKEVRRGHQFQREGVMGDSVFIVVVKGSVQLIRKAKQDNGVRRMQELEAPAREILFMSLEGGKMLCSLAALGITGKEQFTARVVSDTCSVYILKGEDLRDMPASILTQMRAQIKGEMKPLLHYSGAWVGVEGYTPEQGHPGIPMSSRSPRRLSQTNRVIGWGAEMPRILSKSRPSKTDQPLSARKHRSLSPRMQPRCLSK</sequence>
<comment type="caution">
    <text evidence="3">The sequence shown here is derived from an EMBL/GenBank/DDBJ whole genome shotgun (WGS) entry which is preliminary data.</text>
</comment>
<protein>
    <recommendedName>
        <fullName evidence="2">Cyclic nucleotide-binding domain-containing protein</fullName>
    </recommendedName>
</protein>
<keyword evidence="4" id="KW-1185">Reference proteome</keyword>
<dbReference type="InterPro" id="IPR014710">
    <property type="entry name" value="RmlC-like_jellyroll"/>
</dbReference>
<dbReference type="InterPro" id="IPR000595">
    <property type="entry name" value="cNMP-bd_dom"/>
</dbReference>
<dbReference type="Gene3D" id="2.60.120.10">
    <property type="entry name" value="Jelly Rolls"/>
    <property type="match status" value="2"/>
</dbReference>
<dbReference type="InterPro" id="IPR018490">
    <property type="entry name" value="cNMP-bd_dom_sf"/>
</dbReference>
<evidence type="ECO:0000313" key="3">
    <source>
        <dbReference type="EMBL" id="CAE8589474.1"/>
    </source>
</evidence>
<dbReference type="PROSITE" id="PS50042">
    <property type="entry name" value="CNMP_BINDING_3"/>
    <property type="match status" value="2"/>
</dbReference>
<dbReference type="AlphaFoldDB" id="A0A813DSG2"/>
<organism evidence="3 4">
    <name type="scientific">Polarella glacialis</name>
    <name type="common">Dinoflagellate</name>
    <dbReference type="NCBI Taxonomy" id="89957"/>
    <lineage>
        <taxon>Eukaryota</taxon>
        <taxon>Sar</taxon>
        <taxon>Alveolata</taxon>
        <taxon>Dinophyceae</taxon>
        <taxon>Suessiales</taxon>
        <taxon>Suessiaceae</taxon>
        <taxon>Polarella</taxon>
    </lineage>
</organism>
<dbReference type="EMBL" id="CAJNNV010003706">
    <property type="protein sequence ID" value="CAE8589474.1"/>
    <property type="molecule type" value="Genomic_DNA"/>
</dbReference>
<feature type="domain" description="Cyclic nucleotide-binding" evidence="2">
    <location>
        <begin position="60"/>
        <end position="99"/>
    </location>
</feature>
<dbReference type="OrthoDB" id="471638at2759"/>
<name>A0A813DSG2_POLGL</name>
<feature type="region of interest" description="Disordered" evidence="1">
    <location>
        <begin position="445"/>
        <end position="482"/>
    </location>
</feature>
<feature type="domain" description="Cyclic nucleotide-binding" evidence="2">
    <location>
        <begin position="184"/>
        <end position="249"/>
    </location>
</feature>
<proteinExistence type="predicted"/>
<reference evidence="3" key="1">
    <citation type="submission" date="2021-02" db="EMBL/GenBank/DDBJ databases">
        <authorList>
            <person name="Dougan E. K."/>
            <person name="Rhodes N."/>
            <person name="Thang M."/>
            <person name="Chan C."/>
        </authorList>
    </citation>
    <scope>NUCLEOTIDE SEQUENCE</scope>
</reference>
<evidence type="ECO:0000256" key="1">
    <source>
        <dbReference type="SAM" id="MobiDB-lite"/>
    </source>
</evidence>
<dbReference type="Proteomes" id="UP000654075">
    <property type="component" value="Unassembled WGS sequence"/>
</dbReference>
<dbReference type="PANTHER" id="PTHR23011:SF28">
    <property type="entry name" value="CYCLIC NUCLEOTIDE-BINDING DOMAIN CONTAINING PROTEIN"/>
    <property type="match status" value="1"/>
</dbReference>
<gene>
    <name evidence="3" type="ORF">PGLA1383_LOCUS8231</name>
</gene>
<evidence type="ECO:0000259" key="2">
    <source>
        <dbReference type="PROSITE" id="PS50042"/>
    </source>
</evidence>
<accession>A0A813DSG2</accession>
<evidence type="ECO:0000313" key="4">
    <source>
        <dbReference type="Proteomes" id="UP000654075"/>
    </source>
</evidence>